<dbReference type="InterPro" id="IPR044822">
    <property type="entry name" value="Myb_DNA-bind_4"/>
</dbReference>
<evidence type="ECO:0000256" key="1">
    <source>
        <dbReference type="SAM" id="MobiDB-lite"/>
    </source>
</evidence>
<feature type="compositionally biased region" description="Acidic residues" evidence="1">
    <location>
        <begin position="22"/>
        <end position="36"/>
    </location>
</feature>
<feature type="compositionally biased region" description="Basic and acidic residues" evidence="1">
    <location>
        <begin position="235"/>
        <end position="244"/>
    </location>
</feature>
<dbReference type="Gene3D" id="1.10.10.60">
    <property type="entry name" value="Homeodomain-like"/>
    <property type="match status" value="1"/>
</dbReference>
<keyword evidence="4" id="KW-1185">Reference proteome</keyword>
<evidence type="ECO:0000313" key="4">
    <source>
        <dbReference type="Proteomes" id="UP000265515"/>
    </source>
</evidence>
<protein>
    <recommendedName>
        <fullName evidence="2">Myb/SANT-like DNA-binding domain-containing protein</fullName>
    </recommendedName>
</protein>
<evidence type="ECO:0000313" key="3">
    <source>
        <dbReference type="EMBL" id="GBG85058.1"/>
    </source>
</evidence>
<feature type="compositionally biased region" description="Basic and acidic residues" evidence="1">
    <location>
        <begin position="56"/>
        <end position="72"/>
    </location>
</feature>
<gene>
    <name evidence="3" type="ORF">CBR_g39521</name>
</gene>
<name>A0A388LRU0_CHABU</name>
<accession>A0A388LRU0</accession>
<dbReference type="Gramene" id="GBG85058">
    <property type="protein sequence ID" value="GBG85058"/>
    <property type="gene ID" value="CBR_g39521"/>
</dbReference>
<comment type="caution">
    <text evidence="3">The sequence shown here is derived from an EMBL/GenBank/DDBJ whole genome shotgun (WGS) entry which is preliminary data.</text>
</comment>
<dbReference type="OrthoDB" id="6723674at2759"/>
<dbReference type="EMBL" id="BFEA01000502">
    <property type="protein sequence ID" value="GBG85058.1"/>
    <property type="molecule type" value="Genomic_DNA"/>
</dbReference>
<reference evidence="3 4" key="1">
    <citation type="journal article" date="2018" name="Cell">
        <title>The Chara Genome: Secondary Complexity and Implications for Plant Terrestrialization.</title>
        <authorList>
            <person name="Nishiyama T."/>
            <person name="Sakayama H."/>
            <person name="Vries J.D."/>
            <person name="Buschmann H."/>
            <person name="Saint-Marcoux D."/>
            <person name="Ullrich K.K."/>
            <person name="Haas F.B."/>
            <person name="Vanderstraeten L."/>
            <person name="Becker D."/>
            <person name="Lang D."/>
            <person name="Vosolsobe S."/>
            <person name="Rombauts S."/>
            <person name="Wilhelmsson P.K.I."/>
            <person name="Janitza P."/>
            <person name="Kern R."/>
            <person name="Heyl A."/>
            <person name="Rumpler F."/>
            <person name="Villalobos L.I.A.C."/>
            <person name="Clay J.M."/>
            <person name="Skokan R."/>
            <person name="Toyoda A."/>
            <person name="Suzuki Y."/>
            <person name="Kagoshima H."/>
            <person name="Schijlen E."/>
            <person name="Tajeshwar N."/>
            <person name="Catarino B."/>
            <person name="Hetherington A.J."/>
            <person name="Saltykova A."/>
            <person name="Bonnot C."/>
            <person name="Breuninger H."/>
            <person name="Symeonidi A."/>
            <person name="Radhakrishnan G.V."/>
            <person name="Van Nieuwerburgh F."/>
            <person name="Deforce D."/>
            <person name="Chang C."/>
            <person name="Karol K.G."/>
            <person name="Hedrich R."/>
            <person name="Ulvskov P."/>
            <person name="Glockner G."/>
            <person name="Delwiche C.F."/>
            <person name="Petrasek J."/>
            <person name="Van de Peer Y."/>
            <person name="Friml J."/>
            <person name="Beilby M."/>
            <person name="Dolan L."/>
            <person name="Kohara Y."/>
            <person name="Sugano S."/>
            <person name="Fujiyama A."/>
            <person name="Delaux P.-M."/>
            <person name="Quint M."/>
            <person name="TheiBen G."/>
            <person name="Hagemann M."/>
            <person name="Harholt J."/>
            <person name="Dunand C."/>
            <person name="Zachgo S."/>
            <person name="Langdale J."/>
            <person name="Maumus F."/>
            <person name="Straeten D.V.D."/>
            <person name="Gould S.B."/>
            <person name="Rensing S.A."/>
        </authorList>
    </citation>
    <scope>NUCLEOTIDE SEQUENCE [LARGE SCALE GENOMIC DNA]</scope>
    <source>
        <strain evidence="3 4">S276</strain>
    </source>
</reference>
<evidence type="ECO:0000259" key="2">
    <source>
        <dbReference type="Pfam" id="PF13837"/>
    </source>
</evidence>
<proteinExistence type="predicted"/>
<organism evidence="3 4">
    <name type="scientific">Chara braunii</name>
    <name type="common">Braun's stonewort</name>
    <dbReference type="NCBI Taxonomy" id="69332"/>
    <lineage>
        <taxon>Eukaryota</taxon>
        <taxon>Viridiplantae</taxon>
        <taxon>Streptophyta</taxon>
        <taxon>Charophyceae</taxon>
        <taxon>Charales</taxon>
        <taxon>Characeae</taxon>
        <taxon>Chara</taxon>
    </lineage>
</organism>
<feature type="region of interest" description="Disordered" evidence="1">
    <location>
        <begin position="215"/>
        <end position="259"/>
    </location>
</feature>
<dbReference type="AlphaFoldDB" id="A0A388LRU0"/>
<dbReference type="PANTHER" id="PTHR33492:SF11">
    <property type="entry name" value="OS04G0670900 PROTEIN"/>
    <property type="match status" value="1"/>
</dbReference>
<dbReference type="PANTHER" id="PTHR33492">
    <property type="entry name" value="OSJNBA0043A12.37 PROTEIN-RELATED"/>
    <property type="match status" value="1"/>
</dbReference>
<feature type="domain" description="Myb/SANT-like DNA-binding" evidence="2">
    <location>
        <begin position="80"/>
        <end position="162"/>
    </location>
</feature>
<dbReference type="Proteomes" id="UP000265515">
    <property type="component" value="Unassembled WGS sequence"/>
</dbReference>
<dbReference type="Pfam" id="PF13837">
    <property type="entry name" value="Myb_DNA-bind_4"/>
    <property type="match status" value="1"/>
</dbReference>
<feature type="region of interest" description="Disordered" evidence="1">
    <location>
        <begin position="1"/>
        <end position="72"/>
    </location>
</feature>
<sequence>MNVGGHDMPVYGDGRGDKDCTADDGDNDNWDDDDGAMEICPLGRKRRGTRATNKSTEPRAGRKGKKVVDDTSIGDRGKSRDFWTVDHMIALVRAKRDQDLHLVGLGHNYGQMKSRTWKWDDVEKRLVKAGVTTTKAEKCREKWDNLYQQFESVHRFMGQSGKQNFFTLTLTERKEKGFDFRMDERVYSEMNVMSKADHTIHPTNLADTGTVGGVQMVGPGGGRNESVASDGCRNGQDDDQRSTRDSSFSNGSAGGGDKRKNAIQLTFNVIADVMDKHGKLMATTVDSAARGSVQF</sequence>